<dbReference type="Proteomes" id="UP001324993">
    <property type="component" value="Chromosome"/>
</dbReference>
<evidence type="ECO:0000313" key="6">
    <source>
        <dbReference type="Proteomes" id="UP001324993"/>
    </source>
</evidence>
<sequence>MMVPEGRITACLGSNGAGKTTTIKLLLGLHHQDSGSIEVLGEDSRKLSRASFQNIAYVSENQLLPLWMTVEQLLKFSRPLYKNWDINLEANLLKRFELDTRQKLKNLSRGQQMKAALLANLAYRPKLVVLDEPFSGLDPLVRDEFIKGLLELTEDEGWSVFISSHDIEEVERLADQIAIIDKGHLKLNESTDALLSRFREVEIRLADSAEVPAALPDTWLNPQQSGRILRFTHCEWKDVSSIEECAVAINGKLSSEPSCRTLSLREIFIQLAQNYRLDLQS</sequence>
<dbReference type="PANTHER" id="PTHR42939">
    <property type="entry name" value="ABC TRANSPORTER ATP-BINDING PROTEIN ALBC-RELATED"/>
    <property type="match status" value="1"/>
</dbReference>
<dbReference type="InterPro" id="IPR003439">
    <property type="entry name" value="ABC_transporter-like_ATP-bd"/>
</dbReference>
<dbReference type="Gene3D" id="3.40.50.300">
    <property type="entry name" value="P-loop containing nucleotide triphosphate hydrolases"/>
    <property type="match status" value="1"/>
</dbReference>
<gene>
    <name evidence="5" type="ORF">SH580_09540</name>
</gene>
<dbReference type="InterPro" id="IPR027417">
    <property type="entry name" value="P-loop_NTPase"/>
</dbReference>
<evidence type="ECO:0000256" key="2">
    <source>
        <dbReference type="ARBA" id="ARBA00022741"/>
    </source>
</evidence>
<keyword evidence="3 5" id="KW-0067">ATP-binding</keyword>
<dbReference type="InterPro" id="IPR051782">
    <property type="entry name" value="ABC_Transporter_VariousFunc"/>
</dbReference>
<dbReference type="InterPro" id="IPR003593">
    <property type="entry name" value="AAA+_ATPase"/>
</dbReference>
<dbReference type="SUPFAM" id="SSF52540">
    <property type="entry name" value="P-loop containing nucleoside triphosphate hydrolases"/>
    <property type="match status" value="1"/>
</dbReference>
<evidence type="ECO:0000259" key="4">
    <source>
        <dbReference type="PROSITE" id="PS50893"/>
    </source>
</evidence>
<evidence type="ECO:0000256" key="3">
    <source>
        <dbReference type="ARBA" id="ARBA00022840"/>
    </source>
</evidence>
<feature type="domain" description="ABC transporter" evidence="4">
    <location>
        <begin position="1"/>
        <end position="207"/>
    </location>
</feature>
<keyword evidence="2" id="KW-0547">Nucleotide-binding</keyword>
<dbReference type="Pfam" id="PF00005">
    <property type="entry name" value="ABC_tran"/>
    <property type="match status" value="1"/>
</dbReference>
<keyword evidence="1" id="KW-0813">Transport</keyword>
<organism evidence="5 6">
    <name type="scientific">Coraliomargarita algicola</name>
    <dbReference type="NCBI Taxonomy" id="3092156"/>
    <lineage>
        <taxon>Bacteria</taxon>
        <taxon>Pseudomonadati</taxon>
        <taxon>Verrucomicrobiota</taxon>
        <taxon>Opitutia</taxon>
        <taxon>Puniceicoccales</taxon>
        <taxon>Coraliomargaritaceae</taxon>
        <taxon>Coraliomargarita</taxon>
    </lineage>
</organism>
<dbReference type="CDD" id="cd03230">
    <property type="entry name" value="ABC_DR_subfamily_A"/>
    <property type="match status" value="1"/>
</dbReference>
<dbReference type="PROSITE" id="PS50893">
    <property type="entry name" value="ABC_TRANSPORTER_2"/>
    <property type="match status" value="1"/>
</dbReference>
<proteinExistence type="predicted"/>
<dbReference type="SMART" id="SM00382">
    <property type="entry name" value="AAA"/>
    <property type="match status" value="1"/>
</dbReference>
<dbReference type="EMBL" id="CP138858">
    <property type="protein sequence ID" value="WPJ97953.1"/>
    <property type="molecule type" value="Genomic_DNA"/>
</dbReference>
<dbReference type="PANTHER" id="PTHR42939:SF1">
    <property type="entry name" value="ABC TRANSPORTER ATP-BINDING PROTEIN ALBC-RELATED"/>
    <property type="match status" value="1"/>
</dbReference>
<protein>
    <submittedName>
        <fullName evidence="5">ABC transporter ATP-binding protein</fullName>
    </submittedName>
</protein>
<keyword evidence="6" id="KW-1185">Reference proteome</keyword>
<evidence type="ECO:0000313" key="5">
    <source>
        <dbReference type="EMBL" id="WPJ97953.1"/>
    </source>
</evidence>
<accession>A0ABZ0RRG8</accession>
<dbReference type="RefSeq" id="WP_319834765.1">
    <property type="nucleotide sequence ID" value="NZ_CP138858.1"/>
</dbReference>
<dbReference type="GO" id="GO:0005524">
    <property type="term" value="F:ATP binding"/>
    <property type="evidence" value="ECO:0007669"/>
    <property type="project" value="UniProtKB-KW"/>
</dbReference>
<reference evidence="5 6" key="1">
    <citation type="submission" date="2023-11" db="EMBL/GenBank/DDBJ databases">
        <title>Coraliomargarita sp. nov., isolated from marine algae.</title>
        <authorList>
            <person name="Lee J.K."/>
            <person name="Baek J.H."/>
            <person name="Kim J.M."/>
            <person name="Choi D.G."/>
            <person name="Jeon C.O."/>
        </authorList>
    </citation>
    <scope>NUCLEOTIDE SEQUENCE [LARGE SCALE GENOMIC DNA]</scope>
    <source>
        <strain evidence="5 6">J2-16</strain>
    </source>
</reference>
<evidence type="ECO:0000256" key="1">
    <source>
        <dbReference type="ARBA" id="ARBA00022448"/>
    </source>
</evidence>
<name>A0ABZ0RRG8_9BACT</name>